<feature type="compositionally biased region" description="Gly residues" evidence="2">
    <location>
        <begin position="21"/>
        <end position="31"/>
    </location>
</feature>
<dbReference type="Proteomes" id="UP001165090">
    <property type="component" value="Unassembled WGS sequence"/>
</dbReference>
<sequence length="1907" mass="196856">MFGGGAGAGNFGASTQQGQAPSGGFGGRGGGFGGATGRGFGGGNAGGAFTGRMLFGAPLPSAGQVSAPAPEAGSGNVGAPREPSGGAAGGTAAPANGGQQQQQRGNAVMPGRGVFARFGIAPLREGENSDRGGGVGRGVTGHAASGHAAGGGGGGRGRGGGPYGVAPGGRQGFGGSGSGWGGRGTGRGGSRTRQQQQQHGGRKMVWVAGTQTSAGGGGDMGVEEEYDGDGDGAADDGGTTEFDGNVGADLYNEGPEDAGGGGGDGEPAATAGQPGDWRSGRAVAAAIGQSQPGAAGRAVRVPVPLFNDKRVAGGDGTGDAAKLKQRQRRFGQTSEVAGAPAAGGIKPGTGFGAGALVLSGVAGGDATPPRVASRSPARVQADTEDIIGHSPSPSPPPSPLLAYLSGGGDGMGDDDDGVAGGGAALVGTCEVMCPVAERKRREAAGELNIFERLDPHNSKLTNENLIIKKARKNYSEEDRRPENLRTFRALGLTMARLRSLIAAPDETALAATIQCSPEQTLLNVQAFLWDRYREVRKEIIAQHFHTRAEMLPQILAWNEEIARFLIISSHELWGNRDFAAQLNQEQLKKVLTDLVTRFYTSAARLGVPTPNSAEIKCYLLILMMGGTIEKNGRRFRQPAEAQMYLRQYTQKELESPWTDVLFAVMATLQSGNAVAFFDLMSRAPYTLACICASHVMPMRSLAMHMMAAAMGGPHSDQPGGRRNPDAAIPLPDLARMLKLSEANTSTYAETRQALVQPGGATGQRDVSFLSSHVTSREPRAKPQHWISSKRARSGRSQDTVNAAELSPELLSFCRLVLAGSSPSPVSHHLPIGQLGAVAGGLRSPVQGAATAAMPLQQTPLTVATGGARPPLPAAALPSPSPWEYSPEAQGSGGSKAAAAAAAATTGGKGPYGSTSGPAREARGSGFSPAKAANFVFGSPTFSAGAPATTGAAAAAVTSPSFHGFGTASTASATPAAVAAPRGVTRGFGLDNATDAPQPFSQQPMQQRQQQQQQLLPLQQQQQQQQHAQSGFAQTIQPRPNMVDAGLLAQAQRAAEVERQARENLRHQADQAIRQEHERNRALMVQFEQVAASASASQAALLEAQQRAASYAREVQSLRLEKQKEEIEKQWRGITVRRCVGKWREAAQQCKRRQEVLRQQLARVSVTFNGAWARSPLNMLRRDCNGTSGREELEAKVAAEQSPTGRKRRYDLLALNGGALTSAQAAAPTDATVFRARNGTLTPHLNLGDDILPGLCRAIANSQGTGAAASGSGRPTLGSRTVRYCSFRGAAGAAKHGFRRVEEWELGNRKWLDPALQRHVFWKMLLVSGAQEMDAHCVSGFQLEAAAWIRARLSCGRTAGPRPNRRPEVGEQLTIEAARVVVSDQACNLTMCVQDIRAKSLPSGGPSASVGSVLGFNSRAASVASDASAVATAMAATSGVMMLVDGRMLETALADGSSPQRAAVKAAQDLNESWERLRKVLSNLPSTRSTKQSQFLPQGPAQLPVVILTLGSSASTAAVGNHLAAAAATAWPPAVASRLLASPPVTGSTAALGGHVKVLSLADAPDEALRLSLSHLTISAPLYDHVVTLDLEEMARGAVAEVVSELDERGTAAATATVAATIAAYNHLLTVYEAAVMETAASPSARWGLPAPEVSVSDFDAAPACWAPERISAVVLELRRLQLPPPSPEQSKLPGGSAVLPQLLGRVATWSVTTAGPRKVMMLAALAPSLRRQLRLRVSVPPLPLPLLLPAPAGTAAHETPAWRPGEAAVAPHGAGHGLAPEPPAAGAFLSSAPVGVTAADNGAGASIKGALITPGGPAPSVTPLGYVALMADVMATPTGAPFADGPAGAGWESSNPTISAVRSPPYGFGIERSVGRGNEDAVAEVPVSETKRMATEALKALLAALGS</sequence>
<comment type="caution">
    <text evidence="4">The sequence shown here is derived from an EMBL/GenBank/DDBJ whole genome shotgun (WGS) entry which is preliminary data.</text>
</comment>
<feature type="coiled-coil region" evidence="1">
    <location>
        <begin position="1100"/>
        <end position="1127"/>
    </location>
</feature>
<dbReference type="EMBL" id="BSDZ01000009">
    <property type="protein sequence ID" value="GLI61136.1"/>
    <property type="molecule type" value="Genomic_DNA"/>
</dbReference>
<gene>
    <name evidence="4" type="ORF">VaNZ11_003411</name>
</gene>
<feature type="compositionally biased region" description="Low complexity" evidence="2">
    <location>
        <begin position="996"/>
        <end position="1025"/>
    </location>
</feature>
<feature type="domain" description="SAC3/GANP/THP3 conserved" evidence="3">
    <location>
        <begin position="432"/>
        <end position="743"/>
    </location>
</feature>
<feature type="region of interest" description="Disordered" evidence="2">
    <location>
        <begin position="861"/>
        <end position="925"/>
    </location>
</feature>
<feature type="region of interest" description="Disordered" evidence="2">
    <location>
        <begin position="62"/>
        <end position="108"/>
    </location>
</feature>
<evidence type="ECO:0000313" key="4">
    <source>
        <dbReference type="EMBL" id="GLI61136.1"/>
    </source>
</evidence>
<proteinExistence type="predicted"/>
<feature type="region of interest" description="Disordered" evidence="2">
    <location>
        <begin position="122"/>
        <end position="274"/>
    </location>
</feature>
<name>A0ABQ5RUM4_9CHLO</name>
<dbReference type="PANTHER" id="PTHR12436">
    <property type="entry name" value="80 KDA MCM3-ASSOCIATED PROTEIN"/>
    <property type="match status" value="1"/>
</dbReference>
<feature type="compositionally biased region" description="Acidic residues" evidence="2">
    <location>
        <begin position="221"/>
        <end position="234"/>
    </location>
</feature>
<feature type="compositionally biased region" description="Gly residues" evidence="2">
    <location>
        <begin position="148"/>
        <end position="189"/>
    </location>
</feature>
<accession>A0ABQ5RUM4</accession>
<organism evidence="4 5">
    <name type="scientific">Volvox africanus</name>
    <dbReference type="NCBI Taxonomy" id="51714"/>
    <lineage>
        <taxon>Eukaryota</taxon>
        <taxon>Viridiplantae</taxon>
        <taxon>Chlorophyta</taxon>
        <taxon>core chlorophytes</taxon>
        <taxon>Chlorophyceae</taxon>
        <taxon>CS clade</taxon>
        <taxon>Chlamydomonadales</taxon>
        <taxon>Volvocaceae</taxon>
        <taxon>Volvox</taxon>
    </lineage>
</organism>
<feature type="region of interest" description="Disordered" evidence="2">
    <location>
        <begin position="984"/>
        <end position="1031"/>
    </location>
</feature>
<dbReference type="InterPro" id="IPR005062">
    <property type="entry name" value="SAC3/GANP/THP3_conserved"/>
</dbReference>
<feature type="compositionally biased region" description="Low complexity" evidence="2">
    <location>
        <begin position="894"/>
        <end position="905"/>
    </location>
</feature>
<keyword evidence="1" id="KW-0175">Coiled coil</keyword>
<dbReference type="InterPro" id="IPR045107">
    <property type="entry name" value="SAC3/GANP/THP3"/>
</dbReference>
<feature type="compositionally biased region" description="Low complexity" evidence="2">
    <location>
        <begin position="90"/>
        <end position="107"/>
    </location>
</feature>
<feature type="compositionally biased region" description="Gly residues" evidence="2">
    <location>
        <begin position="1"/>
        <end position="10"/>
    </location>
</feature>
<dbReference type="PANTHER" id="PTHR12436:SF3">
    <property type="entry name" value="GERMINAL-CENTER ASSOCIATED NUCLEAR PROTEIN"/>
    <property type="match status" value="1"/>
</dbReference>
<feature type="coiled-coil region" evidence="1">
    <location>
        <begin position="1047"/>
        <end position="1074"/>
    </location>
</feature>
<evidence type="ECO:0000259" key="3">
    <source>
        <dbReference type="Pfam" id="PF03399"/>
    </source>
</evidence>
<evidence type="ECO:0000313" key="5">
    <source>
        <dbReference type="Proteomes" id="UP001165090"/>
    </source>
</evidence>
<reference evidence="4 5" key="1">
    <citation type="journal article" date="2023" name="IScience">
        <title>Expanded male sex-determining region conserved during the evolution of homothallism in the green alga Volvox.</title>
        <authorList>
            <person name="Yamamoto K."/>
            <person name="Matsuzaki R."/>
            <person name="Mahakham W."/>
            <person name="Heman W."/>
            <person name="Sekimoto H."/>
            <person name="Kawachi M."/>
            <person name="Minakuchi Y."/>
            <person name="Toyoda A."/>
            <person name="Nozaki H."/>
        </authorList>
    </citation>
    <scope>NUCLEOTIDE SEQUENCE [LARGE SCALE GENOMIC DNA]</scope>
    <source>
        <strain evidence="4 5">NIES-4468</strain>
    </source>
</reference>
<dbReference type="Gene3D" id="1.25.40.990">
    <property type="match status" value="1"/>
</dbReference>
<keyword evidence="5" id="KW-1185">Reference proteome</keyword>
<dbReference type="Pfam" id="PF03399">
    <property type="entry name" value="SAC3_GANP"/>
    <property type="match status" value="1"/>
</dbReference>
<evidence type="ECO:0000256" key="2">
    <source>
        <dbReference type="SAM" id="MobiDB-lite"/>
    </source>
</evidence>
<evidence type="ECO:0000256" key="1">
    <source>
        <dbReference type="SAM" id="Coils"/>
    </source>
</evidence>
<feature type="region of interest" description="Disordered" evidence="2">
    <location>
        <begin position="1"/>
        <end position="31"/>
    </location>
</feature>
<protein>
    <recommendedName>
        <fullName evidence="3">SAC3/GANP/THP3 conserved domain-containing protein</fullName>
    </recommendedName>
</protein>